<name>A0A8J2NQV4_9HEXA</name>
<evidence type="ECO:0000313" key="1">
    <source>
        <dbReference type="EMBL" id="CAG7706091.1"/>
    </source>
</evidence>
<evidence type="ECO:0000313" key="2">
    <source>
        <dbReference type="Proteomes" id="UP000708208"/>
    </source>
</evidence>
<accession>A0A8J2NQV4</accession>
<dbReference type="AlphaFoldDB" id="A0A8J2NQV4"/>
<comment type="caution">
    <text evidence="1">The sequence shown here is derived from an EMBL/GenBank/DDBJ whole genome shotgun (WGS) entry which is preliminary data.</text>
</comment>
<protein>
    <submittedName>
        <fullName evidence="1">Uncharacterized protein</fullName>
    </submittedName>
</protein>
<dbReference type="Proteomes" id="UP000708208">
    <property type="component" value="Unassembled WGS sequence"/>
</dbReference>
<organism evidence="1 2">
    <name type="scientific">Allacma fusca</name>
    <dbReference type="NCBI Taxonomy" id="39272"/>
    <lineage>
        <taxon>Eukaryota</taxon>
        <taxon>Metazoa</taxon>
        <taxon>Ecdysozoa</taxon>
        <taxon>Arthropoda</taxon>
        <taxon>Hexapoda</taxon>
        <taxon>Collembola</taxon>
        <taxon>Symphypleona</taxon>
        <taxon>Sminthuridae</taxon>
        <taxon>Allacma</taxon>
    </lineage>
</organism>
<reference evidence="1" key="1">
    <citation type="submission" date="2021-06" db="EMBL/GenBank/DDBJ databases">
        <authorList>
            <person name="Hodson N. C."/>
            <person name="Mongue J. A."/>
            <person name="Jaron S. K."/>
        </authorList>
    </citation>
    <scope>NUCLEOTIDE SEQUENCE</scope>
</reference>
<keyword evidence="2" id="KW-1185">Reference proteome</keyword>
<sequence>VTLEECDFDNAKQKWGVILWSNNNGKKQYWFYPVLNEDAVYPVNNFIEVTEVVVKDGK</sequence>
<gene>
    <name evidence="1" type="ORF">AFUS01_LOCUS4647</name>
</gene>
<dbReference type="EMBL" id="CAJVCH010029146">
    <property type="protein sequence ID" value="CAG7706091.1"/>
    <property type="molecule type" value="Genomic_DNA"/>
</dbReference>
<feature type="non-terminal residue" evidence="1">
    <location>
        <position position="58"/>
    </location>
</feature>
<proteinExistence type="predicted"/>
<feature type="non-terminal residue" evidence="1">
    <location>
        <position position="1"/>
    </location>
</feature>